<dbReference type="EMBL" id="QKLU01000006">
    <property type="protein sequence ID" value="PYF72569.1"/>
    <property type="molecule type" value="Genomic_DNA"/>
</dbReference>
<proteinExistence type="predicted"/>
<dbReference type="OrthoDB" id="9791851at2"/>
<accession>A0A318UD37</accession>
<keyword evidence="1" id="KW-0812">Transmembrane</keyword>
<dbReference type="AlphaFoldDB" id="A0A318UD37"/>
<gene>
    <name evidence="2" type="ORF">B0O44_106224</name>
</gene>
<dbReference type="PANTHER" id="PTHR30092:SF0">
    <property type="entry name" value="INNER MEMBRANE PROTEIN CRED"/>
    <property type="match status" value="1"/>
</dbReference>
<dbReference type="NCBIfam" id="NF008712">
    <property type="entry name" value="PRK11715.1-1"/>
    <property type="match status" value="1"/>
</dbReference>
<sequence>MIPQEQVPKQSFKDWLKQSLAVKVSLIGFFVLLLLIPSGMIQSLIRERQERSEEVGTEISDKWSGSQLVQGPALVIPYKTTALEKDKNGKYSSYEQIINVYLMPEVLDIQGQVKPQKLHRGIFDAVVYDSKIHVKGKFNELELKKSGINPQMLLWDKAKIVIGLSDLKGLKNDPLIKLGDQSYTVEPDNISTMIKEDAVAADAYDIQNLFDHSLTGRPDLSLTKSTALNFDFELDIRGSAELNFMHLGRTTNVQMQGNWNDPSFTGRYLPENRKISKDAFSANWKMTYFNRPFPQQWTGAKANLTTKNNEAVFGVKFKLPVDQYQKTMRTAKYAILIILLTFISLLCTEFIIKHEVSLLQYILIAAAMIIYYILLLSFSEQVGFNLAYLIASVATITLISTFIAALLKNRKAALIYALIITIFYSFVYVLIQLQDLALLFGSIGLFITIAVLMQLSARLSWTKN</sequence>
<dbReference type="RefSeq" id="WP_110833536.1">
    <property type="nucleotide sequence ID" value="NZ_QKLU01000006.1"/>
</dbReference>
<keyword evidence="1" id="KW-0472">Membrane</keyword>
<reference evidence="2 3" key="1">
    <citation type="submission" date="2018-06" db="EMBL/GenBank/DDBJ databases">
        <title>Genomic Encyclopedia of Archaeal and Bacterial Type Strains, Phase II (KMG-II): from individual species to whole genera.</title>
        <authorList>
            <person name="Goeker M."/>
        </authorList>
    </citation>
    <scope>NUCLEOTIDE SEQUENCE [LARGE SCALE GENOMIC DNA]</scope>
    <source>
        <strain evidence="2 3">DSM 27372</strain>
    </source>
</reference>
<feature type="transmembrane region" description="Helical" evidence="1">
    <location>
        <begin position="386"/>
        <end position="407"/>
    </location>
</feature>
<feature type="transmembrane region" description="Helical" evidence="1">
    <location>
        <begin position="358"/>
        <end position="379"/>
    </location>
</feature>
<evidence type="ECO:0000256" key="1">
    <source>
        <dbReference type="SAM" id="Phobius"/>
    </source>
</evidence>
<feature type="transmembrane region" description="Helical" evidence="1">
    <location>
        <begin position="413"/>
        <end position="431"/>
    </location>
</feature>
<protein>
    <submittedName>
        <fullName evidence="2">Inner membrane protein</fullName>
    </submittedName>
</protein>
<comment type="caution">
    <text evidence="2">The sequence shown here is derived from an EMBL/GenBank/DDBJ whole genome shotgun (WGS) entry which is preliminary data.</text>
</comment>
<keyword evidence="1" id="KW-1133">Transmembrane helix</keyword>
<organism evidence="2 3">
    <name type="scientific">Pedobacter nutrimenti</name>
    <dbReference type="NCBI Taxonomy" id="1241337"/>
    <lineage>
        <taxon>Bacteria</taxon>
        <taxon>Pseudomonadati</taxon>
        <taxon>Bacteroidota</taxon>
        <taxon>Sphingobacteriia</taxon>
        <taxon>Sphingobacteriales</taxon>
        <taxon>Sphingobacteriaceae</taxon>
        <taxon>Pedobacter</taxon>
    </lineage>
</organism>
<feature type="transmembrane region" description="Helical" evidence="1">
    <location>
        <begin position="20"/>
        <end position="41"/>
    </location>
</feature>
<feature type="transmembrane region" description="Helical" evidence="1">
    <location>
        <begin position="333"/>
        <end position="352"/>
    </location>
</feature>
<feature type="transmembrane region" description="Helical" evidence="1">
    <location>
        <begin position="438"/>
        <end position="457"/>
    </location>
</feature>
<dbReference type="Proteomes" id="UP000248198">
    <property type="component" value="Unassembled WGS sequence"/>
</dbReference>
<evidence type="ECO:0000313" key="2">
    <source>
        <dbReference type="EMBL" id="PYF72569.1"/>
    </source>
</evidence>
<evidence type="ECO:0000313" key="3">
    <source>
        <dbReference type="Proteomes" id="UP000248198"/>
    </source>
</evidence>
<keyword evidence="3" id="KW-1185">Reference proteome</keyword>
<name>A0A318UD37_9SPHI</name>
<dbReference type="PIRSF" id="PIRSF004548">
    <property type="entry name" value="CreD"/>
    <property type="match status" value="1"/>
</dbReference>
<dbReference type="PANTHER" id="PTHR30092">
    <property type="entry name" value="INNER MEMBRANE PROTEIN CRED"/>
    <property type="match status" value="1"/>
</dbReference>
<dbReference type="Pfam" id="PF06123">
    <property type="entry name" value="CreD"/>
    <property type="match status" value="1"/>
</dbReference>
<dbReference type="GO" id="GO:0005886">
    <property type="term" value="C:plasma membrane"/>
    <property type="evidence" value="ECO:0007669"/>
    <property type="project" value="TreeGrafter"/>
</dbReference>
<dbReference type="InterPro" id="IPR010364">
    <property type="entry name" value="Uncharacterised_IM_CreD"/>
</dbReference>